<dbReference type="EMBL" id="CP071795">
    <property type="protein sequence ID" value="QTD38474.1"/>
    <property type="molecule type" value="Genomic_DNA"/>
</dbReference>
<evidence type="ECO:0000256" key="5">
    <source>
        <dbReference type="ARBA" id="ARBA00023077"/>
    </source>
</evidence>
<dbReference type="Proteomes" id="UP000663935">
    <property type="component" value="Chromosome"/>
</dbReference>
<dbReference type="Gene3D" id="2.60.40.1120">
    <property type="entry name" value="Carboxypeptidase-like, regulatory domain"/>
    <property type="match status" value="1"/>
</dbReference>
<comment type="subcellular location">
    <subcellularLocation>
        <location evidence="1 8">Cell outer membrane</location>
        <topology evidence="1 8">Multi-pass membrane protein</topology>
    </subcellularLocation>
</comment>
<dbReference type="InterPro" id="IPR008969">
    <property type="entry name" value="CarboxyPept-like_regulatory"/>
</dbReference>
<keyword evidence="10" id="KW-0732">Signal</keyword>
<keyword evidence="4 8" id="KW-0812">Transmembrane</keyword>
<gene>
    <name evidence="13" type="ORF">JL193_04050</name>
</gene>
<evidence type="ECO:0000256" key="8">
    <source>
        <dbReference type="PROSITE-ProRule" id="PRU01360"/>
    </source>
</evidence>
<keyword evidence="7 8" id="KW-0998">Cell outer membrane</keyword>
<evidence type="ECO:0000256" key="6">
    <source>
        <dbReference type="ARBA" id="ARBA00023136"/>
    </source>
</evidence>
<accession>A0ABX7T0D1</accession>
<reference evidence="13 14" key="1">
    <citation type="submission" date="2021-03" db="EMBL/GenBank/DDBJ databases">
        <title>Complete genome of Polaribacter_sp.G4M1.</title>
        <authorList>
            <person name="Jeong S.W."/>
            <person name="Bae J.W."/>
        </authorList>
    </citation>
    <scope>NUCLEOTIDE SEQUENCE [LARGE SCALE GENOMIC DNA]</scope>
    <source>
        <strain evidence="13 14">G4M1</strain>
    </source>
</reference>
<dbReference type="Pfam" id="PF13715">
    <property type="entry name" value="CarbopepD_reg_2"/>
    <property type="match status" value="1"/>
</dbReference>
<dbReference type="InterPro" id="IPR039426">
    <property type="entry name" value="TonB-dep_rcpt-like"/>
</dbReference>
<keyword evidence="6 8" id="KW-0472">Membrane</keyword>
<dbReference type="InterPro" id="IPR000531">
    <property type="entry name" value="Beta-barrel_TonB"/>
</dbReference>
<protein>
    <submittedName>
        <fullName evidence="13">TonB-dependent receptor</fullName>
    </submittedName>
</protein>
<keyword evidence="3 8" id="KW-1134">Transmembrane beta strand</keyword>
<organism evidence="13 14">
    <name type="scientific">Polaribacter batillariae</name>
    <dbReference type="NCBI Taxonomy" id="2808900"/>
    <lineage>
        <taxon>Bacteria</taxon>
        <taxon>Pseudomonadati</taxon>
        <taxon>Bacteroidota</taxon>
        <taxon>Flavobacteriia</taxon>
        <taxon>Flavobacteriales</taxon>
        <taxon>Flavobacteriaceae</taxon>
    </lineage>
</organism>
<evidence type="ECO:0000256" key="2">
    <source>
        <dbReference type="ARBA" id="ARBA00022448"/>
    </source>
</evidence>
<dbReference type="Pfam" id="PF00593">
    <property type="entry name" value="TonB_dep_Rec_b-barrel"/>
    <property type="match status" value="1"/>
</dbReference>
<dbReference type="Gene3D" id="2.40.170.20">
    <property type="entry name" value="TonB-dependent receptor, beta-barrel domain"/>
    <property type="match status" value="1"/>
</dbReference>
<dbReference type="NCBIfam" id="TIGR04057">
    <property type="entry name" value="SusC_RagA_signa"/>
    <property type="match status" value="1"/>
</dbReference>
<sequence length="1030" mass="114331">MLKQKLKNLLIPLICLLFLQSFSQNKTVTGTVTDDNKVPLIGATIIVKGTTKGTETDFDGKFSINVAKENAILLISYLGYATQEVSTNNKTNLNIILKEDAGQLDEIVVVGYGSQKKINLTGAVATIKSDKIKDRPISQASQALQGLTSGVFVNTSSGEAGNDESNIVIRGVGSLNQSSAPLVLIDGIEGSINDVSPSDIASFSVLKDAAAASIYGTRGAKGVILITTKRGKYNQAPVFKYNTYSGFSKPTVLPDMVIDNRTYLNVYRQAAINSGRNFNFDDADIERYANLPSTDRREIAIRNSAPIQSHEISVNGGSENVSYFASLGYLDQDGWLAGNQNFKRYNTRINLDVKLSEKTKFGTSLSYIIKDANLTPKDNLSIKSASSKGSTIFSAAIVGHPITPLLTESGFYANIDQSLGIERNRPNLQGIIDNEKGKLDETSLISNVFLEYNILDGLKAKATLGLNVDDLQTLVTRKEYQAHDQVTEAPLGNGNAFRNRGSLLNLINQNVREFTNIFQLNYDKSFGKHDFKALLGFNRQTRTRDFSEITETQFGSTDLIFLGNGTLQVTNGINNDKSSLISYFGRINYVFDGKYLLEANLRRDGSSRFGANNRWGSFPSFSAGWVISNEKFWGENHFLNFFKIRGSWGILGSEPSDRFGFLTEFQLGEDYINNSGGAITKLGNPDLKWEETENSNIGFNARFLKNKLTFEADYFIRKTTDILVEIDNPLTSGVSGQTTFNAASMQNKGWEASLNYRHKIGEFGFSIGGNITNVKNEILTINPDLADNADRIEIDRADNIWWIRGEPINVIYGHQFAGVFQSQEEIDNGPDHSFIGNPAPGDIKYTDQNGDGVIDLDDRVVLGNRNPEWYYGVNLNLDYKGFELSALLQGTGNAYANLSRETGPFPFAGLRSYWLDAWTPENPNNKIPRVWVDRRGYNGNSIERSGKYNSFWMKNIKYARLKNIQIAYNFPEETLEKTFLTGARIYVNGQNLFTFTSLKDFDPERNTLQNHATSTLPQSKVVTIGVNLTF</sequence>
<dbReference type="InterPro" id="IPR037066">
    <property type="entry name" value="Plug_dom_sf"/>
</dbReference>
<dbReference type="PROSITE" id="PS52016">
    <property type="entry name" value="TONB_DEPENDENT_REC_3"/>
    <property type="match status" value="1"/>
</dbReference>
<feature type="signal peptide" evidence="10">
    <location>
        <begin position="1"/>
        <end position="23"/>
    </location>
</feature>
<evidence type="ECO:0000256" key="3">
    <source>
        <dbReference type="ARBA" id="ARBA00022452"/>
    </source>
</evidence>
<evidence type="ECO:0000256" key="7">
    <source>
        <dbReference type="ARBA" id="ARBA00023237"/>
    </source>
</evidence>
<feature type="domain" description="TonB-dependent receptor-like beta-barrel" evidence="11">
    <location>
        <begin position="461"/>
        <end position="992"/>
    </location>
</feature>
<evidence type="ECO:0000256" key="9">
    <source>
        <dbReference type="RuleBase" id="RU003357"/>
    </source>
</evidence>
<dbReference type="InterPro" id="IPR023997">
    <property type="entry name" value="TonB-dep_OMP_SusC/RagA_CS"/>
</dbReference>
<evidence type="ECO:0000313" key="14">
    <source>
        <dbReference type="Proteomes" id="UP000663935"/>
    </source>
</evidence>
<feature type="domain" description="TonB-dependent receptor plug" evidence="12">
    <location>
        <begin position="117"/>
        <end position="223"/>
    </location>
</feature>
<dbReference type="Gene3D" id="2.170.130.10">
    <property type="entry name" value="TonB-dependent receptor, plug domain"/>
    <property type="match status" value="1"/>
</dbReference>
<dbReference type="InterPro" id="IPR012910">
    <property type="entry name" value="Plug_dom"/>
</dbReference>
<keyword evidence="2 8" id="KW-0813">Transport</keyword>
<keyword evidence="13" id="KW-0675">Receptor</keyword>
<proteinExistence type="inferred from homology"/>
<evidence type="ECO:0000313" key="13">
    <source>
        <dbReference type="EMBL" id="QTD38474.1"/>
    </source>
</evidence>
<evidence type="ECO:0000259" key="12">
    <source>
        <dbReference type="Pfam" id="PF07715"/>
    </source>
</evidence>
<comment type="similarity">
    <text evidence="8 9">Belongs to the TonB-dependent receptor family.</text>
</comment>
<feature type="chain" id="PRO_5046838003" evidence="10">
    <location>
        <begin position="24"/>
        <end position="1030"/>
    </location>
</feature>
<dbReference type="Pfam" id="PF07715">
    <property type="entry name" value="Plug"/>
    <property type="match status" value="1"/>
</dbReference>
<evidence type="ECO:0000256" key="10">
    <source>
        <dbReference type="SAM" id="SignalP"/>
    </source>
</evidence>
<evidence type="ECO:0000259" key="11">
    <source>
        <dbReference type="Pfam" id="PF00593"/>
    </source>
</evidence>
<dbReference type="NCBIfam" id="TIGR04056">
    <property type="entry name" value="OMP_RagA_SusC"/>
    <property type="match status" value="1"/>
</dbReference>
<name>A0ABX7T0D1_9FLAO</name>
<dbReference type="InterPro" id="IPR023996">
    <property type="entry name" value="TonB-dep_OMP_SusC/RagA"/>
</dbReference>
<dbReference type="InterPro" id="IPR036942">
    <property type="entry name" value="Beta-barrel_TonB_sf"/>
</dbReference>
<dbReference type="SUPFAM" id="SSF49464">
    <property type="entry name" value="Carboxypeptidase regulatory domain-like"/>
    <property type="match status" value="1"/>
</dbReference>
<evidence type="ECO:0000256" key="1">
    <source>
        <dbReference type="ARBA" id="ARBA00004571"/>
    </source>
</evidence>
<evidence type="ECO:0000256" key="4">
    <source>
        <dbReference type="ARBA" id="ARBA00022692"/>
    </source>
</evidence>
<keyword evidence="14" id="KW-1185">Reference proteome</keyword>
<keyword evidence="5 9" id="KW-0798">TonB box</keyword>
<dbReference type="SUPFAM" id="SSF56935">
    <property type="entry name" value="Porins"/>
    <property type="match status" value="1"/>
</dbReference>
<dbReference type="RefSeq" id="WP_207972604.1">
    <property type="nucleotide sequence ID" value="NZ_CP071795.1"/>
</dbReference>